<gene>
    <name evidence="1" type="ORF">FNB15_03195</name>
</gene>
<dbReference type="KEGG" id="fer:FNB15_03195"/>
<sequence>MSFARDIAGGNLVAAARSSGRDLYDAAAFGLIGGGAAALQALAAVDAPEARLFHALALWIDGQDDEAARMLQQAPASDAASKLAAILEKDRIRVLGFLPHHRGGPHCLFAGASADPRFEISNVWFHAPRGDGIANRVDASIHHFYRRVAKPDFLVSEMAEWHVLPRNLAEAPFHKIAHTSDFDIHGQEVIPWLRQFDTVLTLDHTEWARLRRAIPDSQVLTYPKAFTIFDRASDIPGYAERPIDILMTGTVLSDYHNDKNELITRLTAQGELKCMLLNGFVSPAEYESLTRRSKLTLSFVRHSGTMPTRALESLSLGTWSLVQADSAVHLYLPENAALLKYNFGDWSGLASELASFLRHCAKHPEDYVGRAALTRRAVCEAFAPARVSSQYMRFCAALPAIKSAIGMSGRQVRTAAPQMQKRGCVVKGWLPADGDPETLATLLESNLKLAANIDDYGGFNDAGRENLIEYARLINAGNTQPALLQAAIEAWGRAIAMQPEALAPRFNLIRALYHFGATAERQQAGRLLETTLALRQAGTLYLKAEDDLLPYDFHPSHFNGQVCNDLRLEAFGGSLKALDAVRDLIIASLHYYRARALGNDPAAEADFDAALALDEGNIHFRIGYAQYLLSTQPLRHKAALAMLRNIANEKAWTPILGTLLHVMGDAPASSRRHVQFFDIEGELARRERYALSRCLTMTGERFFGLRQLSSQVSKIALIVCGAGISASEQIYRSLADLRQTCPEVEIVVVDTVLDCRSSPLTGLASLLLTVPQAGIMAYSSMAIGNVIPQLQSKFVVVAEPDMADISSVAALVKRLAKPGRHETDIVTYDRRPILLESKAPAGGAQRELLAVGAPVEMLRIASLPQSTGMLQAASLTLPILAHQLRASAAAFYFAEEETGSLYYLDKNDPLLELSDYVSPDEALVLSLVSPNWNRFIAEASAFSGPPAPFQDVIETAQSQLAAPVVLAGADNDGGMNFGRDSLAYRIARSIYRRYLKRGDVAPGELAMQLGFVRFEYVRPYLRVRFCRPGMTKR</sequence>
<organism evidence="1 2">
    <name type="scientific">Ferrovibrio terrae</name>
    <dbReference type="NCBI Taxonomy" id="2594003"/>
    <lineage>
        <taxon>Bacteria</taxon>
        <taxon>Pseudomonadati</taxon>
        <taxon>Pseudomonadota</taxon>
        <taxon>Alphaproteobacteria</taxon>
        <taxon>Rhodospirillales</taxon>
        <taxon>Rhodospirillaceae</taxon>
        <taxon>Ferrovibrio</taxon>
    </lineage>
</organism>
<evidence type="ECO:0000313" key="1">
    <source>
        <dbReference type="EMBL" id="QDO96344.1"/>
    </source>
</evidence>
<name>A0A516GXS1_9PROT</name>
<keyword evidence="2" id="KW-1185">Reference proteome</keyword>
<dbReference type="OrthoDB" id="7291961at2"/>
<proteinExistence type="predicted"/>
<dbReference type="RefSeq" id="WP_144067325.1">
    <property type="nucleotide sequence ID" value="NZ_CP041636.1"/>
</dbReference>
<protein>
    <recommendedName>
        <fullName evidence="3">Glycosyltransferase</fullName>
    </recommendedName>
</protein>
<dbReference type="Proteomes" id="UP000317496">
    <property type="component" value="Chromosome"/>
</dbReference>
<dbReference type="AlphaFoldDB" id="A0A516GXS1"/>
<accession>A0A516GXS1</accession>
<evidence type="ECO:0000313" key="2">
    <source>
        <dbReference type="Proteomes" id="UP000317496"/>
    </source>
</evidence>
<reference evidence="1 2" key="1">
    <citation type="submission" date="2019-07" db="EMBL/GenBank/DDBJ databases">
        <title>Genome sequencing for Ferrovibrio sp. K5.</title>
        <authorList>
            <person name="Park S.-J."/>
        </authorList>
    </citation>
    <scope>NUCLEOTIDE SEQUENCE [LARGE SCALE GENOMIC DNA]</scope>
    <source>
        <strain evidence="1 2">K5</strain>
    </source>
</reference>
<dbReference type="EMBL" id="CP041636">
    <property type="protein sequence ID" value="QDO96344.1"/>
    <property type="molecule type" value="Genomic_DNA"/>
</dbReference>
<evidence type="ECO:0008006" key="3">
    <source>
        <dbReference type="Google" id="ProtNLM"/>
    </source>
</evidence>